<dbReference type="EMBL" id="CP012023">
    <property type="protein sequence ID" value="ALI54450.1"/>
    <property type="molecule type" value="Genomic_DNA"/>
</dbReference>
<feature type="domain" description="Putative zinc ribbon" evidence="1">
    <location>
        <begin position="3"/>
        <end position="67"/>
    </location>
</feature>
<dbReference type="InterPro" id="IPR025868">
    <property type="entry name" value="Zn_ribbon_dom_put"/>
</dbReference>
<dbReference type="Proteomes" id="UP000064920">
    <property type="component" value="Chromosome"/>
</dbReference>
<proteinExistence type="predicted"/>
<dbReference type="STRING" id="1397108.IMCC12053_501"/>
<evidence type="ECO:0000313" key="3">
    <source>
        <dbReference type="Proteomes" id="UP000064920"/>
    </source>
</evidence>
<keyword evidence="3" id="KW-1185">Reference proteome</keyword>
<dbReference type="KEGG" id="cmar:IMCC12053_501"/>
<reference evidence="2 3" key="1">
    <citation type="submission" date="2015-05" db="EMBL/GenBank/DDBJ databases">
        <authorList>
            <person name="Wang D.B."/>
            <person name="Wang M."/>
        </authorList>
    </citation>
    <scope>NUCLEOTIDE SEQUENCE [LARGE SCALE GENOMIC DNA]</scope>
    <source>
        <strain evidence="2 3">IMCC 12053</strain>
    </source>
</reference>
<sequence>MGGGTEADGTKSTSFCSNCYNNGAFTAYFGTAKEMQAFCKTQMRKSGVLTPIAWIFTQQIPFLDRWRED</sequence>
<dbReference type="PATRIC" id="fig|1397108.4.peg.517"/>
<organism evidence="2 3">
    <name type="scientific">Celeribacter marinus</name>
    <dbReference type="NCBI Taxonomy" id="1397108"/>
    <lineage>
        <taxon>Bacteria</taxon>
        <taxon>Pseudomonadati</taxon>
        <taxon>Pseudomonadota</taxon>
        <taxon>Alphaproteobacteria</taxon>
        <taxon>Rhodobacterales</taxon>
        <taxon>Roseobacteraceae</taxon>
        <taxon>Celeribacter</taxon>
    </lineage>
</organism>
<evidence type="ECO:0000259" key="1">
    <source>
        <dbReference type="Pfam" id="PF12674"/>
    </source>
</evidence>
<accession>A0A0P0A8V7</accession>
<evidence type="ECO:0000313" key="2">
    <source>
        <dbReference type="EMBL" id="ALI54450.1"/>
    </source>
</evidence>
<protein>
    <recommendedName>
        <fullName evidence="1">Putative zinc ribbon domain-containing protein</fullName>
    </recommendedName>
</protein>
<gene>
    <name evidence="2" type="ORF">IMCC12053_501</name>
</gene>
<dbReference type="Pfam" id="PF12674">
    <property type="entry name" value="Zn_ribbon_2"/>
    <property type="match status" value="1"/>
</dbReference>
<name>A0A0P0A8V7_9RHOB</name>
<dbReference type="AlphaFoldDB" id="A0A0P0A8V7"/>